<feature type="repeat" description="WD" evidence="7">
    <location>
        <begin position="789"/>
        <end position="810"/>
    </location>
</feature>
<evidence type="ECO:0000256" key="1">
    <source>
        <dbReference type="ARBA" id="ARBA00004496"/>
    </source>
</evidence>
<gene>
    <name evidence="8" type="ORF">G6O67_008449</name>
</gene>
<organism evidence="8 9">
    <name type="scientific">Ophiocordyceps sinensis</name>
    <dbReference type="NCBI Taxonomy" id="72228"/>
    <lineage>
        <taxon>Eukaryota</taxon>
        <taxon>Fungi</taxon>
        <taxon>Dikarya</taxon>
        <taxon>Ascomycota</taxon>
        <taxon>Pezizomycotina</taxon>
        <taxon>Sordariomycetes</taxon>
        <taxon>Hypocreomycetidae</taxon>
        <taxon>Hypocreales</taxon>
        <taxon>Ophiocordycipitaceae</taxon>
        <taxon>Ophiocordyceps</taxon>
    </lineage>
</organism>
<evidence type="ECO:0000256" key="5">
    <source>
        <dbReference type="ARBA" id="ARBA00022737"/>
    </source>
</evidence>
<dbReference type="PROSITE" id="PS50294">
    <property type="entry name" value="WD_REPEATS_REGION"/>
    <property type="match status" value="1"/>
</dbReference>
<evidence type="ECO:0000313" key="8">
    <source>
        <dbReference type="EMBL" id="KAF4504280.1"/>
    </source>
</evidence>
<evidence type="ECO:0000313" key="9">
    <source>
        <dbReference type="Proteomes" id="UP000557566"/>
    </source>
</evidence>
<evidence type="ECO:0008006" key="10">
    <source>
        <dbReference type="Google" id="ProtNLM"/>
    </source>
</evidence>
<comment type="similarity">
    <text evidence="6">Belongs to the WD repeat WDR6 family.</text>
</comment>
<dbReference type="SUPFAM" id="SSF50978">
    <property type="entry name" value="WD40 repeat-like"/>
    <property type="match status" value="1"/>
</dbReference>
<evidence type="ECO:0000256" key="2">
    <source>
        <dbReference type="ARBA" id="ARBA00022490"/>
    </source>
</evidence>
<dbReference type="PROSITE" id="PS00678">
    <property type="entry name" value="WD_REPEATS_1"/>
    <property type="match status" value="1"/>
</dbReference>
<dbReference type="InterPro" id="IPR001680">
    <property type="entry name" value="WD40_rpt"/>
</dbReference>
<protein>
    <recommendedName>
        <fullName evidence="10">WD repeat protein</fullName>
    </recommendedName>
</protein>
<name>A0A8H4PN01_9HYPO</name>
<dbReference type="GO" id="GO:0030488">
    <property type="term" value="P:tRNA methylation"/>
    <property type="evidence" value="ECO:0007669"/>
    <property type="project" value="TreeGrafter"/>
</dbReference>
<keyword evidence="3 7" id="KW-0853">WD repeat</keyword>
<dbReference type="SUPFAM" id="SSF101908">
    <property type="entry name" value="Putative isomerase YbhE"/>
    <property type="match status" value="2"/>
</dbReference>
<dbReference type="InterPro" id="IPR051973">
    <property type="entry name" value="tRNA_Anticodon_Mtase-Reg"/>
</dbReference>
<dbReference type="Gene3D" id="2.130.10.10">
    <property type="entry name" value="YVTN repeat-like/Quinoprotein amine dehydrogenase"/>
    <property type="match status" value="3"/>
</dbReference>
<keyword evidence="2" id="KW-0963">Cytoplasm</keyword>
<evidence type="ECO:0000256" key="3">
    <source>
        <dbReference type="ARBA" id="ARBA00022574"/>
    </source>
</evidence>
<evidence type="ECO:0000256" key="6">
    <source>
        <dbReference type="ARBA" id="ARBA00038255"/>
    </source>
</evidence>
<keyword evidence="5" id="KW-0677">Repeat</keyword>
<proteinExistence type="inferred from homology"/>
<dbReference type="InterPro" id="IPR015943">
    <property type="entry name" value="WD40/YVTN_repeat-like_dom_sf"/>
</dbReference>
<dbReference type="SMART" id="SM00320">
    <property type="entry name" value="WD40"/>
    <property type="match status" value="6"/>
</dbReference>
<dbReference type="PROSITE" id="PS50082">
    <property type="entry name" value="WD_REPEATS_2"/>
    <property type="match status" value="2"/>
</dbReference>
<accession>A0A8H4PN01</accession>
<keyword evidence="9" id="KW-1185">Reference proteome</keyword>
<dbReference type="PANTHER" id="PTHR14344">
    <property type="entry name" value="WD REPEAT PROTEIN"/>
    <property type="match status" value="1"/>
</dbReference>
<dbReference type="Proteomes" id="UP000557566">
    <property type="component" value="Unassembled WGS sequence"/>
</dbReference>
<dbReference type="PANTHER" id="PTHR14344:SF3">
    <property type="entry name" value="WD REPEAT-CONTAINING PROTEIN 6"/>
    <property type="match status" value="1"/>
</dbReference>
<comment type="caution">
    <text evidence="8">The sequence shown here is derived from an EMBL/GenBank/DDBJ whole genome shotgun (WGS) entry which is preliminary data.</text>
</comment>
<dbReference type="AlphaFoldDB" id="A0A8H4PN01"/>
<dbReference type="OrthoDB" id="5594999at2759"/>
<reference evidence="8 9" key="1">
    <citation type="journal article" date="2020" name="Genome Biol. Evol.">
        <title>A new high-quality draft genome assembly of the Chinese cordyceps Ophiocordyceps sinensis.</title>
        <authorList>
            <person name="Shu R."/>
            <person name="Zhang J."/>
            <person name="Meng Q."/>
            <person name="Zhang H."/>
            <person name="Zhou G."/>
            <person name="Li M."/>
            <person name="Wu P."/>
            <person name="Zhao Y."/>
            <person name="Chen C."/>
            <person name="Qin Q."/>
        </authorList>
    </citation>
    <scope>NUCLEOTIDE SEQUENCE [LARGE SCALE GENOMIC DNA]</scope>
    <source>
        <strain evidence="8 9">IOZ07</strain>
    </source>
</reference>
<keyword evidence="4" id="KW-0819">tRNA processing</keyword>
<dbReference type="GO" id="GO:0005737">
    <property type="term" value="C:cytoplasm"/>
    <property type="evidence" value="ECO:0007669"/>
    <property type="project" value="UniProtKB-SubCell"/>
</dbReference>
<dbReference type="EMBL" id="JAAVMX010000011">
    <property type="protein sequence ID" value="KAF4504280.1"/>
    <property type="molecule type" value="Genomic_DNA"/>
</dbReference>
<evidence type="ECO:0000256" key="4">
    <source>
        <dbReference type="ARBA" id="ARBA00022694"/>
    </source>
</evidence>
<dbReference type="InterPro" id="IPR019775">
    <property type="entry name" value="WD40_repeat_CS"/>
</dbReference>
<comment type="subcellular location">
    <subcellularLocation>
        <location evidence="1">Cytoplasm</location>
    </subcellularLocation>
</comment>
<evidence type="ECO:0000256" key="7">
    <source>
        <dbReference type="PROSITE-ProRule" id="PRU00221"/>
    </source>
</evidence>
<sequence>MEEEESSHAWQRMPLQRQLSQVPITALALSAAPEGTDHVFVLAGEGARLLVYRAEAGTTTEMGEKHEPLWSVAVFQGQDQDQPIHGLQVWQRDGRARVLVWGASSVAVVDMDGADDGREPRLLGAATAPDWIYHGAISPWDPDRAALVTAHNDIIPLMCASASARLELGTPVTSPSRPMLYSAQLAWLSPSCILVAAGTVFGDIVVWRCHLPAAAAAAAAHAMLCRLSGHEGSVYGVDISPVLTLTDGTTMRLLASCSDDRTIRIWDVSDAEACGQASAQPATAAETTGFRSSSDCDDTAASRLVAVAMGHLSRIWGVKLGHAEPAKLRDGTLCVYSFGEDATAQRWRLSLNPREKGGDGALARLAHEQTMSLHNGKHLWAGAVLCRPGTRTMIATGGGDGKICLIREPVPPMRLSPEQASSVSRDGVVTVDVQDILASLPRPASVRSGREIINRYDFLSADQMLVSTTLGRLLVGSLSDGLGWEEIEVDDDVAGDVGLTYALRAVGNGAAVLGTTNGHVLYFQRPHRLSRIATVPGKVVDVNCVSAAPGREAADMSSVEIMVHLHGNPSSQYLTLDAPTGRVLSHERTAGLDARFVAISAARMGDLLLMGSRHGWLSLLTRQEDVWRPILDLTPRSRDSITAIVPLPPKAETTLPSPYFVATSRDGKFRIYRVEREANDVRCHLLHETSPPFGPMIEGAWFTRDAVPELILYGFRSKDFVIWNETRREEVGKIECGGAHRTFRAWFSASNSGQYRFAFTRTCKLAISSQARPTFRTVKPGTHGREIRALSSNGRYIASGAEDTSIRIWEYAAGQGRGRGRLCHLASVKAHVTGIQQLRWSGEDYLFSSAGNEEFFVWRVRRLDSSYAGLAVVREAVFGDKSASGDLRIMDFDVDSRSLSSGLLVTFAFSNSTLRTYRYEPAGGFEPLSHGLYTGACLTQVRHLGMCRDRLWVATASTDGHMALWAAERGRGQNLAAYVMTQAAQVHQSSIKALDIKRRRGGGYLVLTGGDDNALGVGAIGVENDGGGFAIMRRGVVPSAHAAAINGVIWLDGEEGDETAIGVSVSNDQRVRAWRIRGTRVELVGSVSSGVADAGDVAQICPGSIMVVGVGVEVWSWDRVR</sequence>
<dbReference type="InterPro" id="IPR036322">
    <property type="entry name" value="WD40_repeat_dom_sf"/>
</dbReference>
<feature type="repeat" description="WD" evidence="7">
    <location>
        <begin position="227"/>
        <end position="276"/>
    </location>
</feature>
<dbReference type="Pfam" id="PF00400">
    <property type="entry name" value="WD40"/>
    <property type="match status" value="2"/>
</dbReference>